<dbReference type="EMBL" id="VSRR010001587">
    <property type="protein sequence ID" value="MPC26335.1"/>
    <property type="molecule type" value="Genomic_DNA"/>
</dbReference>
<keyword evidence="2" id="KW-1185">Reference proteome</keyword>
<accession>A0A5B7DYC8</accession>
<comment type="caution">
    <text evidence="1">The sequence shown here is derived from an EMBL/GenBank/DDBJ whole genome shotgun (WGS) entry which is preliminary data.</text>
</comment>
<dbReference type="Proteomes" id="UP000324222">
    <property type="component" value="Unassembled WGS sequence"/>
</dbReference>
<dbReference type="AlphaFoldDB" id="A0A5B7DYC8"/>
<proteinExistence type="predicted"/>
<evidence type="ECO:0000313" key="2">
    <source>
        <dbReference type="Proteomes" id="UP000324222"/>
    </source>
</evidence>
<sequence length="168" mass="17756">MGIPRTACPGAGWGGRRAVGGVWAGEGGDSGTHHPFLLLGLPTPPTAPPSSPLAAANHRPALHHHLAREHSGIAKVRSVLWRAMLIVGGTLGGRLAPEDVLEHVAGSVVTPPARRGLSYTIYNALHTHSLFPRLSSFPAPLTHLGCLLLHYRLRLHPLDRGGGHRATL</sequence>
<name>A0A5B7DYC8_PORTR</name>
<organism evidence="1 2">
    <name type="scientific">Portunus trituberculatus</name>
    <name type="common">Swimming crab</name>
    <name type="synonym">Neptunus trituberculatus</name>
    <dbReference type="NCBI Taxonomy" id="210409"/>
    <lineage>
        <taxon>Eukaryota</taxon>
        <taxon>Metazoa</taxon>
        <taxon>Ecdysozoa</taxon>
        <taxon>Arthropoda</taxon>
        <taxon>Crustacea</taxon>
        <taxon>Multicrustacea</taxon>
        <taxon>Malacostraca</taxon>
        <taxon>Eumalacostraca</taxon>
        <taxon>Eucarida</taxon>
        <taxon>Decapoda</taxon>
        <taxon>Pleocyemata</taxon>
        <taxon>Brachyura</taxon>
        <taxon>Eubrachyura</taxon>
        <taxon>Portunoidea</taxon>
        <taxon>Portunidae</taxon>
        <taxon>Portuninae</taxon>
        <taxon>Portunus</taxon>
    </lineage>
</organism>
<evidence type="ECO:0000313" key="1">
    <source>
        <dbReference type="EMBL" id="MPC26335.1"/>
    </source>
</evidence>
<protein>
    <submittedName>
        <fullName evidence="1">Uncharacterized protein</fullName>
    </submittedName>
</protein>
<gene>
    <name evidence="1" type="ORF">E2C01_019471</name>
</gene>
<reference evidence="1 2" key="1">
    <citation type="submission" date="2019-05" db="EMBL/GenBank/DDBJ databases">
        <title>Another draft genome of Portunus trituberculatus and its Hox gene families provides insights of decapod evolution.</title>
        <authorList>
            <person name="Jeong J.-H."/>
            <person name="Song I."/>
            <person name="Kim S."/>
            <person name="Choi T."/>
            <person name="Kim D."/>
            <person name="Ryu S."/>
            <person name="Kim W."/>
        </authorList>
    </citation>
    <scope>NUCLEOTIDE SEQUENCE [LARGE SCALE GENOMIC DNA]</scope>
    <source>
        <tissue evidence="1">Muscle</tissue>
    </source>
</reference>